<comment type="function">
    <text evidence="1">Component of the U5 snRNP complex that is required for spliceosome assembly and for pre-mRNA splicing.</text>
</comment>
<dbReference type="GO" id="GO:0005681">
    <property type="term" value="C:spliceosomal complex"/>
    <property type="evidence" value="ECO:0007669"/>
    <property type="project" value="UniProtKB-KW"/>
</dbReference>
<comment type="subunit">
    <text evidence="8">Interacts with PRPF8 (via RNase H homology domain). Component of a U5 snRNP complex that contains PRPF8.</text>
</comment>
<dbReference type="CDD" id="cd13778">
    <property type="entry name" value="Aar2_C"/>
    <property type="match status" value="1"/>
</dbReference>
<dbReference type="PANTHER" id="PTHR12689">
    <property type="entry name" value="A1 CISTRON SPLICING FACTOR AAR2-RELATED"/>
    <property type="match status" value="1"/>
</dbReference>
<keyword evidence="4" id="KW-0507">mRNA processing</keyword>
<dbReference type="PANTHER" id="PTHR12689:SF4">
    <property type="entry name" value="PROTEIN AAR2 HOMOLOG"/>
    <property type="match status" value="1"/>
</dbReference>
<evidence type="ECO:0000256" key="6">
    <source>
        <dbReference type="ARBA" id="ARBA00023187"/>
    </source>
</evidence>
<protein>
    <recommendedName>
        <fullName evidence="3">Protein AAR2 homolog</fullName>
    </recommendedName>
    <alternativeName>
        <fullName evidence="7">AAR2 splicing factor homolog</fullName>
    </alternativeName>
</protein>
<dbReference type="Gene3D" id="2.60.34.20">
    <property type="match status" value="1"/>
</dbReference>
<dbReference type="InterPro" id="IPR038516">
    <property type="entry name" value="AAR2_N_sf"/>
</dbReference>
<name>A0AAV8W637_9CUCU</name>
<evidence type="ECO:0000256" key="9">
    <source>
        <dbReference type="SAM" id="MobiDB-lite"/>
    </source>
</evidence>
<dbReference type="EMBL" id="JANEYG010000008">
    <property type="protein sequence ID" value="KAJ8922082.1"/>
    <property type="molecule type" value="Genomic_DNA"/>
</dbReference>
<dbReference type="Gene3D" id="1.25.40.550">
    <property type="entry name" value="Aar2, C-terminal domain-like"/>
    <property type="match status" value="1"/>
</dbReference>
<feature type="region of interest" description="Disordered" evidence="9">
    <location>
        <begin position="158"/>
        <end position="177"/>
    </location>
</feature>
<dbReference type="InterPro" id="IPR007946">
    <property type="entry name" value="AAR2"/>
</dbReference>
<keyword evidence="13" id="KW-1185">Reference proteome</keyword>
<keyword evidence="6" id="KW-0508">mRNA splicing</keyword>
<evidence type="ECO:0000256" key="5">
    <source>
        <dbReference type="ARBA" id="ARBA00022728"/>
    </source>
</evidence>
<dbReference type="Proteomes" id="UP001159042">
    <property type="component" value="Unassembled WGS sequence"/>
</dbReference>
<evidence type="ECO:0000259" key="10">
    <source>
        <dbReference type="Pfam" id="PF05282"/>
    </source>
</evidence>
<reference evidence="12 13" key="1">
    <citation type="journal article" date="2023" name="Insect Mol. Biol.">
        <title>Genome sequencing provides insights into the evolution of gene families encoding plant cell wall-degrading enzymes in longhorned beetles.</title>
        <authorList>
            <person name="Shin N.R."/>
            <person name="Okamura Y."/>
            <person name="Kirsch R."/>
            <person name="Pauchet Y."/>
        </authorList>
    </citation>
    <scope>NUCLEOTIDE SEQUENCE [LARGE SCALE GENOMIC DNA]</scope>
    <source>
        <strain evidence="12">EAD_L_NR</strain>
    </source>
</reference>
<sequence>MDQETAKKLYAEGGIFIFLDVPEGTEFGIDMKSWNTGERFRGVKMIPPGLHFIFYSSVSDTGDTAPRTGFFHNFKKGEVLVKRWDKQNECISPEPVSELEIVNLKDNIRALDNFLGPYPYDIWEKWMSLTSEITIDLVQKLTPSSGYIQSALELESCTDADRPRGKKGDETGPSSKKIRLSNETEKDFLPNLKAKEGTEIRFTPFPVRNYPEGASPSEITRHSLDSSFVIDSMITNYKKSTELLGELEFCYVCFLVGHSLEAFEQWKQLFSLFCSCDVAVKKHRKLYDLFISVIAIQIKEIPEEFLADIVSNNNFVYVKLRNLFRAVQSSDVDGQLKAKVGRFMQSLTELYHWDFEHLDSEEEDEAPVIVET</sequence>
<evidence type="ECO:0000256" key="7">
    <source>
        <dbReference type="ARBA" id="ARBA00030625"/>
    </source>
</evidence>
<evidence type="ECO:0000256" key="8">
    <source>
        <dbReference type="ARBA" id="ARBA00047009"/>
    </source>
</evidence>
<evidence type="ECO:0000256" key="4">
    <source>
        <dbReference type="ARBA" id="ARBA00022664"/>
    </source>
</evidence>
<proteinExistence type="inferred from homology"/>
<feature type="domain" description="AAR2 N-terminal" evidence="11">
    <location>
        <begin position="13"/>
        <end position="143"/>
    </location>
</feature>
<organism evidence="12 13">
    <name type="scientific">Exocentrus adspersus</name>
    <dbReference type="NCBI Taxonomy" id="1586481"/>
    <lineage>
        <taxon>Eukaryota</taxon>
        <taxon>Metazoa</taxon>
        <taxon>Ecdysozoa</taxon>
        <taxon>Arthropoda</taxon>
        <taxon>Hexapoda</taxon>
        <taxon>Insecta</taxon>
        <taxon>Pterygota</taxon>
        <taxon>Neoptera</taxon>
        <taxon>Endopterygota</taxon>
        <taxon>Coleoptera</taxon>
        <taxon>Polyphaga</taxon>
        <taxon>Cucujiformia</taxon>
        <taxon>Chrysomeloidea</taxon>
        <taxon>Cerambycidae</taxon>
        <taxon>Lamiinae</taxon>
        <taxon>Acanthocinini</taxon>
        <taxon>Exocentrus</taxon>
    </lineage>
</organism>
<dbReference type="InterPro" id="IPR033648">
    <property type="entry name" value="AAR2_C"/>
</dbReference>
<evidence type="ECO:0000256" key="2">
    <source>
        <dbReference type="ARBA" id="ARBA00006281"/>
    </source>
</evidence>
<evidence type="ECO:0000256" key="1">
    <source>
        <dbReference type="ARBA" id="ARBA00003708"/>
    </source>
</evidence>
<comment type="similarity">
    <text evidence="2">Belongs to the AAR2 family.</text>
</comment>
<dbReference type="AlphaFoldDB" id="A0AAV8W637"/>
<dbReference type="InterPro" id="IPR033647">
    <property type="entry name" value="Aar2_N"/>
</dbReference>
<evidence type="ECO:0000313" key="12">
    <source>
        <dbReference type="EMBL" id="KAJ8922082.1"/>
    </source>
</evidence>
<accession>A0AAV8W637</accession>
<evidence type="ECO:0000256" key="3">
    <source>
        <dbReference type="ARBA" id="ARBA00016372"/>
    </source>
</evidence>
<dbReference type="FunFam" id="1.25.40.550:FF:000001">
    <property type="entry name" value="AAR2 splicing factor homolog"/>
    <property type="match status" value="1"/>
</dbReference>
<keyword evidence="5" id="KW-0747">Spliceosome</keyword>
<dbReference type="Pfam" id="PF20981">
    <property type="entry name" value="AAR2_1st"/>
    <property type="match status" value="1"/>
</dbReference>
<evidence type="ECO:0000313" key="13">
    <source>
        <dbReference type="Proteomes" id="UP001159042"/>
    </source>
</evidence>
<dbReference type="InterPro" id="IPR038514">
    <property type="entry name" value="AAR2_C_sf"/>
</dbReference>
<feature type="domain" description="AAR2 C-terminal" evidence="10">
    <location>
        <begin position="202"/>
        <end position="356"/>
    </location>
</feature>
<dbReference type="GO" id="GO:0000244">
    <property type="term" value="P:spliceosomal tri-snRNP complex assembly"/>
    <property type="evidence" value="ECO:0007669"/>
    <property type="project" value="TreeGrafter"/>
</dbReference>
<dbReference type="Pfam" id="PF05282">
    <property type="entry name" value="AAR2"/>
    <property type="match status" value="1"/>
</dbReference>
<gene>
    <name evidence="12" type="ORF">NQ315_008723</name>
</gene>
<dbReference type="CDD" id="cd13777">
    <property type="entry name" value="Aar2_N"/>
    <property type="match status" value="1"/>
</dbReference>
<feature type="compositionally biased region" description="Basic and acidic residues" evidence="9">
    <location>
        <begin position="159"/>
        <end position="170"/>
    </location>
</feature>
<evidence type="ECO:0000259" key="11">
    <source>
        <dbReference type="Pfam" id="PF20981"/>
    </source>
</evidence>
<comment type="caution">
    <text evidence="12">The sequence shown here is derived from an EMBL/GenBank/DDBJ whole genome shotgun (WGS) entry which is preliminary data.</text>
</comment>
<dbReference type="FunFam" id="2.60.34.20:FF:000001">
    <property type="entry name" value="protein AAR2 homolog"/>
    <property type="match status" value="1"/>
</dbReference>